<evidence type="ECO:0000256" key="2">
    <source>
        <dbReference type="SAM" id="MobiDB-lite"/>
    </source>
</evidence>
<keyword evidence="1" id="KW-0175">Coiled coil</keyword>
<sequence>MSKITYCEKHKAGMEKSKERMRQLIKEAQENGSDIFISAYNTFKPYHLKDHSKIDMKKINNRKLKEILKHMIQISRIQLSRPTPDMVHLEKLDHEVKIANEIINHIQEDIINAQNKGQQHDAYDQEVKVQQESIKDFQKQINELNNKIKIKKEKGNLPRSLGQSKDNKQAFPHFDTAVDMLFSNITGKKGKMDDILKNVERLKIQDLNRRLNNTIKEDYSDELGHLEIWGKNDKYGKKYDKDFFPEKQIDGTFFPLKKGKHQNYGYIPTPEDLKKDAVNLFKTHVHRGSGKRMEKSKKKIYEKSKKKKYKKRKTKKRNRKKRTKKKY</sequence>
<accession>A0A6C0AJZ9</accession>
<feature type="coiled-coil region" evidence="1">
    <location>
        <begin position="89"/>
        <end position="154"/>
    </location>
</feature>
<dbReference type="AlphaFoldDB" id="A0A6C0AJZ9"/>
<protein>
    <submittedName>
        <fullName evidence="3">Uncharacterized protein</fullName>
    </submittedName>
</protein>
<dbReference type="EMBL" id="MN740675">
    <property type="protein sequence ID" value="QHS80157.1"/>
    <property type="molecule type" value="Genomic_DNA"/>
</dbReference>
<name>A0A6C0AJZ9_9ZZZZ</name>
<proteinExistence type="predicted"/>
<evidence type="ECO:0000313" key="3">
    <source>
        <dbReference type="EMBL" id="QHS80157.1"/>
    </source>
</evidence>
<evidence type="ECO:0000256" key="1">
    <source>
        <dbReference type="SAM" id="Coils"/>
    </source>
</evidence>
<feature type="region of interest" description="Disordered" evidence="2">
    <location>
        <begin position="284"/>
        <end position="327"/>
    </location>
</feature>
<reference evidence="3" key="1">
    <citation type="journal article" date="2020" name="Nature">
        <title>Giant virus diversity and host interactions through global metagenomics.</title>
        <authorList>
            <person name="Schulz F."/>
            <person name="Roux S."/>
            <person name="Paez-Espino D."/>
            <person name="Jungbluth S."/>
            <person name="Walsh D.A."/>
            <person name="Denef V.J."/>
            <person name="McMahon K.D."/>
            <person name="Konstantinidis K.T."/>
            <person name="Eloe-Fadrosh E.A."/>
            <person name="Kyrpides N.C."/>
            <person name="Woyke T."/>
        </authorList>
    </citation>
    <scope>NUCLEOTIDE SEQUENCE</scope>
    <source>
        <strain evidence="3">GVMAG-S-1039698-54</strain>
    </source>
</reference>
<organism evidence="3">
    <name type="scientific">viral metagenome</name>
    <dbReference type="NCBI Taxonomy" id="1070528"/>
    <lineage>
        <taxon>unclassified sequences</taxon>
        <taxon>metagenomes</taxon>
        <taxon>organismal metagenomes</taxon>
    </lineage>
</organism>